<dbReference type="InterPro" id="IPR002589">
    <property type="entry name" value="Macro_dom"/>
</dbReference>
<name>A0A6G9ADD4_9BRAD</name>
<keyword evidence="3" id="KW-0378">Hydrolase</keyword>
<dbReference type="Gene3D" id="3.40.220.10">
    <property type="entry name" value="Leucine Aminopeptidase, subunit E, domain 1"/>
    <property type="match status" value="1"/>
</dbReference>
<organism evidence="3 4">
    <name type="scientific">Bradyrhizobium symbiodeficiens</name>
    <dbReference type="NCBI Taxonomy" id="1404367"/>
    <lineage>
        <taxon>Bacteria</taxon>
        <taxon>Pseudomonadati</taxon>
        <taxon>Pseudomonadota</taxon>
        <taxon>Alphaproteobacteria</taxon>
        <taxon>Hyphomicrobiales</taxon>
        <taxon>Nitrobacteraceae</taxon>
        <taxon>Bradyrhizobium</taxon>
    </lineage>
</organism>
<dbReference type="InterPro" id="IPR043472">
    <property type="entry name" value="Macro_dom-like"/>
</dbReference>
<evidence type="ECO:0000259" key="2">
    <source>
        <dbReference type="PROSITE" id="PS51154"/>
    </source>
</evidence>
<feature type="domain" description="Macro" evidence="2">
    <location>
        <begin position="1"/>
        <end position="151"/>
    </location>
</feature>
<dbReference type="InterPro" id="IPR050789">
    <property type="entry name" value="Diverse_Enzym_Activities"/>
</dbReference>
<protein>
    <submittedName>
        <fullName evidence="3">Serine hydrolase</fullName>
    </submittedName>
</protein>
<dbReference type="AlphaFoldDB" id="A0A6G9ADD4"/>
<dbReference type="PANTHER" id="PTHR43283">
    <property type="entry name" value="BETA-LACTAMASE-RELATED"/>
    <property type="match status" value="1"/>
</dbReference>
<dbReference type="SUPFAM" id="SSF52949">
    <property type="entry name" value="Macro domain-like"/>
    <property type="match status" value="1"/>
</dbReference>
<sequence length="824" mass="90046">MLEFTRGNMFDASADIRVNTVNCVGVMGAGVALAFKQRYPEMFKDYQRDCRMGLVKPGRMHVWRSLSGDWIVNFPTKRDWREPSRYEDIETGLDDLRKYLHTVGSVTVALPALGCGNGGLDWERVSGMIRNKLDDVDAHVLVFEPAASRQAGRVVADAPTSEELNAIEKLGYQFRKLDDLLPSQTPTPTYFSGSPELLLRPWIALVPSRTPTDREIGALNAIATELAQSGSQTAVALIHSSRASEEVAQEFARKGVDTILLLPFGVLTRKSVAKLGVAGASEALTLASFAPANAKWSRPLFAQAMEILRAKATAMLLSDPEPDWLANRGLGKWEQTPISFVRYATTPLALLEKLTSKGAKPIGRRGENGSPNVDHLSGKTTCDPRVDLVKSDNNSHSDVSEIDTEISLGSESATIVNQPSPTIDPETLGWMRGFPPSPNRLITFQDGSFRNFPELRWAWSNIRQLVPTVNVWRGQGPASPLPRAEQDIGAVASTTMDGRPMTFAGMLEETYTDGIAVLHRGKLIYERYFGALKPHKPHIGMSVTKSFTGVLAGLLVSEGKIDPQAPVTDYVPELKASAFGDARVHEVMDMTTGLAYTEVYTDKNSDVWGLRRANGMAPIPPDYDGPTTIFDFLIAQKKQGEHGKVFAYKTVNTDVLAWICRRVSGLTLAELLSERIWQPMGAEEDAHYHVDRIGTESGGGGLSTTLRDLARFGETMRNHGRLNSRQIVPSQVVEDIARGGDPAKFAPAGYPTLPGASYRNQWWVSHNAHGAYMARGVYGQGIYVDPKAEMVIARYASHPVAGNAANDPVTLPAYMALAKALMAG</sequence>
<dbReference type="SMART" id="SM00506">
    <property type="entry name" value="A1pp"/>
    <property type="match status" value="1"/>
</dbReference>
<dbReference type="PANTHER" id="PTHR43283:SF7">
    <property type="entry name" value="BETA-LACTAMASE-RELATED DOMAIN-CONTAINING PROTEIN"/>
    <property type="match status" value="1"/>
</dbReference>
<accession>A0A6G9ADD4</accession>
<dbReference type="PROSITE" id="PS51154">
    <property type="entry name" value="MACRO"/>
    <property type="match status" value="1"/>
</dbReference>
<reference evidence="3 4" key="1">
    <citation type="journal article" date="2020" name="Int. J. Syst. Evol. Microbiol.">
        <title>Description and complete genome sequences of Bradyrhizobium symbiodeficiens sp. nov., a non-symbiotic bacterium associated with legumes native to Canada.</title>
        <authorList>
            <person name="Bromfield E.S.P."/>
            <person name="Cloutier S."/>
            <person name="Nguyen H.D.T."/>
        </authorList>
    </citation>
    <scope>NUCLEOTIDE SEQUENCE [LARGE SCALE GENOMIC DNA]</scope>
    <source>
        <strain evidence="3 4">101S1MB</strain>
    </source>
</reference>
<proteinExistence type="predicted"/>
<dbReference type="InterPro" id="IPR012338">
    <property type="entry name" value="Beta-lactam/transpept-like"/>
</dbReference>
<evidence type="ECO:0000313" key="4">
    <source>
        <dbReference type="Proteomes" id="UP000500895"/>
    </source>
</evidence>
<feature type="region of interest" description="Disordered" evidence="1">
    <location>
        <begin position="361"/>
        <end position="400"/>
    </location>
</feature>
<evidence type="ECO:0000256" key="1">
    <source>
        <dbReference type="SAM" id="MobiDB-lite"/>
    </source>
</evidence>
<dbReference type="GO" id="GO:0016787">
    <property type="term" value="F:hydrolase activity"/>
    <property type="evidence" value="ECO:0007669"/>
    <property type="project" value="UniProtKB-KW"/>
</dbReference>
<feature type="compositionally biased region" description="Basic and acidic residues" evidence="1">
    <location>
        <begin position="382"/>
        <end position="399"/>
    </location>
</feature>
<gene>
    <name evidence="3" type="ORF">HAV00_30490</name>
</gene>
<evidence type="ECO:0000313" key="3">
    <source>
        <dbReference type="EMBL" id="QIP10305.1"/>
    </source>
</evidence>
<dbReference type="Proteomes" id="UP000500895">
    <property type="component" value="Chromosome"/>
</dbReference>
<dbReference type="Pfam" id="PF01661">
    <property type="entry name" value="Macro"/>
    <property type="match status" value="1"/>
</dbReference>
<dbReference type="CDD" id="cd02901">
    <property type="entry name" value="Macro_Poa1p-like"/>
    <property type="match status" value="1"/>
</dbReference>
<dbReference type="InterPro" id="IPR001466">
    <property type="entry name" value="Beta-lactam-related"/>
</dbReference>
<dbReference type="Gene3D" id="3.40.710.10">
    <property type="entry name" value="DD-peptidase/beta-lactamase superfamily"/>
    <property type="match status" value="1"/>
</dbReference>
<dbReference type="SUPFAM" id="SSF56601">
    <property type="entry name" value="beta-lactamase/transpeptidase-like"/>
    <property type="match status" value="1"/>
</dbReference>
<dbReference type="EMBL" id="CP050066">
    <property type="protein sequence ID" value="QIP10305.1"/>
    <property type="molecule type" value="Genomic_DNA"/>
</dbReference>
<dbReference type="Pfam" id="PF00144">
    <property type="entry name" value="Beta-lactamase"/>
    <property type="match status" value="1"/>
</dbReference>